<feature type="domain" description="PucR C-terminal helix-turn-helix" evidence="1">
    <location>
        <begin position="375"/>
        <end position="432"/>
    </location>
</feature>
<evidence type="ECO:0000313" key="4">
    <source>
        <dbReference type="Proteomes" id="UP000647017"/>
    </source>
</evidence>
<sequence>MVAARWHKLLVCEGKAIHPFCAERTTVAEPSGTTNRAARIELDQRVARELRDRLPLVAGQTVTAITAEVPSYGGTLTGQMRDKIENAVQIALGTFLQLLEQSQTADRTQVNDPSTPLVPALEAAYALGSGEARSGRSVDALLAAYRVGARVSWRELAAATVATGLPAATVAEFAELMFAYIDELSAASVAGHADELASVGRARRRNLERLTQQLLAGEAEDVLLRSAERADWPVPQTLTVALLPQAKLRGALALLGEHTLEGSEELPVGEPGEETAVLLVPDMHGDRRRQLIRVLHGRRAVLGPARPWARVSSSYRRVVRVVALGIAQPTDGEPLDTEHHLAELLLSADVEALADLRARVLQPLAELPAATAERLTETLRSWLLHQGRRDDVAADLFVHPQTVRYRMGQLRQLYGDRLTDPRSLLDLTVALALPAGGAPAG</sequence>
<comment type="caution">
    <text evidence="3">The sequence shown here is derived from an EMBL/GenBank/DDBJ whole genome shotgun (WGS) entry which is preliminary data.</text>
</comment>
<gene>
    <name evidence="3" type="ORF">Van01_11000</name>
</gene>
<dbReference type="Proteomes" id="UP000647017">
    <property type="component" value="Unassembled WGS sequence"/>
</dbReference>
<reference evidence="3 4" key="1">
    <citation type="submission" date="2021-01" db="EMBL/GenBank/DDBJ databases">
        <title>Whole genome shotgun sequence of Verrucosispora andamanensis NBRC 109075.</title>
        <authorList>
            <person name="Komaki H."/>
            <person name="Tamura T."/>
        </authorList>
    </citation>
    <scope>NUCLEOTIDE SEQUENCE [LARGE SCALE GENOMIC DNA]</scope>
    <source>
        <strain evidence="3 4">NBRC 109075</strain>
    </source>
</reference>
<feature type="domain" description="RsbT co-antagonist protein RsbRD N-terminal" evidence="2">
    <location>
        <begin position="57"/>
        <end position="205"/>
    </location>
</feature>
<dbReference type="InterPro" id="IPR042070">
    <property type="entry name" value="PucR_C-HTH_sf"/>
</dbReference>
<organism evidence="3 4">
    <name type="scientific">Micromonospora andamanensis</name>
    <dbReference type="NCBI Taxonomy" id="1287068"/>
    <lineage>
        <taxon>Bacteria</taxon>
        <taxon>Bacillati</taxon>
        <taxon>Actinomycetota</taxon>
        <taxon>Actinomycetes</taxon>
        <taxon>Micromonosporales</taxon>
        <taxon>Micromonosporaceae</taxon>
        <taxon>Micromonospora</taxon>
    </lineage>
</organism>
<dbReference type="Pfam" id="PF13556">
    <property type="entry name" value="HTH_30"/>
    <property type="match status" value="1"/>
</dbReference>
<dbReference type="InterPro" id="IPR051448">
    <property type="entry name" value="CdaR-like_regulators"/>
</dbReference>
<evidence type="ECO:0000259" key="1">
    <source>
        <dbReference type="Pfam" id="PF13556"/>
    </source>
</evidence>
<protein>
    <submittedName>
        <fullName evidence="3">Fis family transcriptional regulator</fullName>
    </submittedName>
</protein>
<dbReference type="PANTHER" id="PTHR33744">
    <property type="entry name" value="CARBOHYDRATE DIACID REGULATOR"/>
    <property type="match status" value="1"/>
</dbReference>
<dbReference type="Gene3D" id="1.10.10.2840">
    <property type="entry name" value="PucR C-terminal helix-turn-helix domain"/>
    <property type="match status" value="1"/>
</dbReference>
<accession>A0ABQ4HQH6</accession>
<dbReference type="Pfam" id="PF14361">
    <property type="entry name" value="RsbRD_N"/>
    <property type="match status" value="1"/>
</dbReference>
<dbReference type="InterPro" id="IPR025751">
    <property type="entry name" value="RsbRD_N_dom"/>
</dbReference>
<dbReference type="PANTHER" id="PTHR33744:SF1">
    <property type="entry name" value="DNA-BINDING TRANSCRIPTIONAL ACTIVATOR ADER"/>
    <property type="match status" value="1"/>
</dbReference>
<dbReference type="InterPro" id="IPR025736">
    <property type="entry name" value="PucR_C-HTH_dom"/>
</dbReference>
<keyword evidence="4" id="KW-1185">Reference proteome</keyword>
<evidence type="ECO:0000313" key="3">
    <source>
        <dbReference type="EMBL" id="GIJ07886.1"/>
    </source>
</evidence>
<proteinExistence type="predicted"/>
<name>A0ABQ4HQH6_9ACTN</name>
<evidence type="ECO:0000259" key="2">
    <source>
        <dbReference type="Pfam" id="PF14361"/>
    </source>
</evidence>
<dbReference type="EMBL" id="BOOZ01000004">
    <property type="protein sequence ID" value="GIJ07886.1"/>
    <property type="molecule type" value="Genomic_DNA"/>
</dbReference>